<accession>A0A6J1F532</accession>
<protein>
    <submittedName>
        <fullName evidence="4">Kirola-like</fullName>
    </submittedName>
</protein>
<dbReference type="KEGG" id="cmos:111442243"/>
<evidence type="ECO:0000256" key="1">
    <source>
        <dbReference type="ARBA" id="ARBA00038242"/>
    </source>
</evidence>
<dbReference type="GeneID" id="111442243"/>
<dbReference type="SMART" id="SM01037">
    <property type="entry name" value="Bet_v_1"/>
    <property type="match status" value="1"/>
</dbReference>
<dbReference type="RefSeq" id="XP_022935319.1">
    <property type="nucleotide sequence ID" value="XM_023079551.1"/>
</dbReference>
<dbReference type="Pfam" id="PF00407">
    <property type="entry name" value="Bet_v_1"/>
    <property type="match status" value="1"/>
</dbReference>
<dbReference type="CDD" id="cd07816">
    <property type="entry name" value="Bet_v1-like"/>
    <property type="match status" value="1"/>
</dbReference>
<dbReference type="InterPro" id="IPR000916">
    <property type="entry name" value="Bet_v_I/MLP"/>
</dbReference>
<comment type="similarity">
    <text evidence="1">Belongs to the MLP family.</text>
</comment>
<dbReference type="PANTHER" id="PTHR31338:SF16">
    <property type="entry name" value="POLYKETIDE CYCLASE_DEHYDRASE AND LIPID TRANSPORT SUPERFAMILY PROTEIN"/>
    <property type="match status" value="1"/>
</dbReference>
<dbReference type="InterPro" id="IPR052006">
    <property type="entry name" value="MLP-like"/>
</dbReference>
<evidence type="ECO:0000259" key="2">
    <source>
        <dbReference type="SMART" id="SM01037"/>
    </source>
</evidence>
<evidence type="ECO:0000313" key="3">
    <source>
        <dbReference type="Proteomes" id="UP000504609"/>
    </source>
</evidence>
<dbReference type="InterPro" id="IPR023393">
    <property type="entry name" value="START-like_dom_sf"/>
</dbReference>
<dbReference type="Gene3D" id="3.30.530.20">
    <property type="match status" value="1"/>
</dbReference>
<dbReference type="Proteomes" id="UP000504609">
    <property type="component" value="Unplaced"/>
</dbReference>
<dbReference type="GO" id="GO:0006952">
    <property type="term" value="P:defense response"/>
    <property type="evidence" value="ECO:0007669"/>
    <property type="project" value="InterPro"/>
</dbReference>
<sequence length="150" mass="17008">MAQIAKVSQKVQLRSSGHKFYELLKNKMDFVFQMFPDVYKSWKVLEGNGLAHGSIIHLKYNVDGPSKAKERLAIDDANKSITFECLEGDLFRDFEVFKLKIEVVENGSNGCSTNWSIEYVKANEDVAPPHNYLIIAAKISKGIDDYLCKN</sequence>
<dbReference type="SMR" id="A0A6J1F532"/>
<dbReference type="SUPFAM" id="SSF55961">
    <property type="entry name" value="Bet v1-like"/>
    <property type="match status" value="1"/>
</dbReference>
<dbReference type="PANTHER" id="PTHR31338">
    <property type="entry name" value="POLYKETIDE CYCLASE/DEHYDRASE AND LIPID TRANSPORT SUPERFAMILY PROTEIN"/>
    <property type="match status" value="1"/>
</dbReference>
<evidence type="ECO:0000313" key="4">
    <source>
        <dbReference type="RefSeq" id="XP_022935319.1"/>
    </source>
</evidence>
<feature type="domain" description="Bet v I/Major latex protein" evidence="2">
    <location>
        <begin position="2"/>
        <end position="150"/>
    </location>
</feature>
<organism evidence="3 4">
    <name type="scientific">Cucurbita moschata</name>
    <name type="common">Winter crookneck squash</name>
    <name type="synonym">Cucurbita pepo var. moschata</name>
    <dbReference type="NCBI Taxonomy" id="3662"/>
    <lineage>
        <taxon>Eukaryota</taxon>
        <taxon>Viridiplantae</taxon>
        <taxon>Streptophyta</taxon>
        <taxon>Embryophyta</taxon>
        <taxon>Tracheophyta</taxon>
        <taxon>Spermatophyta</taxon>
        <taxon>Magnoliopsida</taxon>
        <taxon>eudicotyledons</taxon>
        <taxon>Gunneridae</taxon>
        <taxon>Pentapetalae</taxon>
        <taxon>rosids</taxon>
        <taxon>fabids</taxon>
        <taxon>Cucurbitales</taxon>
        <taxon>Cucurbitaceae</taxon>
        <taxon>Cucurbiteae</taxon>
        <taxon>Cucurbita</taxon>
    </lineage>
</organism>
<dbReference type="AlphaFoldDB" id="A0A6J1F532"/>
<reference evidence="4" key="1">
    <citation type="submission" date="2025-08" db="UniProtKB">
        <authorList>
            <consortium name="RefSeq"/>
        </authorList>
    </citation>
    <scope>IDENTIFICATION</scope>
    <source>
        <tissue evidence="4">Young leaves</tissue>
    </source>
</reference>
<proteinExistence type="inferred from homology"/>
<keyword evidence="3" id="KW-1185">Reference proteome</keyword>
<name>A0A6J1F532_CUCMO</name>
<gene>
    <name evidence="4" type="primary">LOC111442243</name>
</gene>